<feature type="signal peptide" evidence="2">
    <location>
        <begin position="1"/>
        <end position="20"/>
    </location>
</feature>
<evidence type="ECO:0000313" key="4">
    <source>
        <dbReference type="EMBL" id="MDC2889109.1"/>
    </source>
</evidence>
<gene>
    <name evidence="4" type="ORF">PN838_10475</name>
</gene>
<organism evidence="4 5">
    <name type="scientific">Psychrosphaera algicola</name>
    <dbReference type="NCBI Taxonomy" id="3023714"/>
    <lineage>
        <taxon>Bacteria</taxon>
        <taxon>Pseudomonadati</taxon>
        <taxon>Pseudomonadota</taxon>
        <taxon>Gammaproteobacteria</taxon>
        <taxon>Alteromonadales</taxon>
        <taxon>Pseudoalteromonadaceae</taxon>
        <taxon>Psychrosphaera</taxon>
    </lineage>
</organism>
<accession>A0ABT5FC34</accession>
<dbReference type="Gene3D" id="2.60.120.1440">
    <property type="match status" value="1"/>
</dbReference>
<feature type="coiled-coil region" evidence="1">
    <location>
        <begin position="145"/>
        <end position="172"/>
    </location>
</feature>
<dbReference type="InterPro" id="IPR006860">
    <property type="entry name" value="FecR"/>
</dbReference>
<name>A0ABT5FC34_9GAMM</name>
<dbReference type="EMBL" id="JAQOMS010000002">
    <property type="protein sequence ID" value="MDC2889109.1"/>
    <property type="molecule type" value="Genomic_DNA"/>
</dbReference>
<dbReference type="PANTHER" id="PTHR38731">
    <property type="entry name" value="LIPL45-RELATED LIPOPROTEIN-RELATED"/>
    <property type="match status" value="1"/>
</dbReference>
<reference evidence="4 5" key="1">
    <citation type="submission" date="2023-01" db="EMBL/GenBank/DDBJ databases">
        <title>Psychrosphaera sp. nov., isolated from marine algae.</title>
        <authorList>
            <person name="Bayburt H."/>
            <person name="Choi B.J."/>
            <person name="Kim J.M."/>
            <person name="Choi D.G."/>
            <person name="Jeon C.O."/>
        </authorList>
    </citation>
    <scope>NUCLEOTIDE SEQUENCE [LARGE SCALE GENOMIC DNA]</scope>
    <source>
        <strain evidence="4 5">G1-22</strain>
    </source>
</reference>
<evidence type="ECO:0000313" key="5">
    <source>
        <dbReference type="Proteomes" id="UP001528411"/>
    </source>
</evidence>
<feature type="chain" id="PRO_5045525711" evidence="2">
    <location>
        <begin position="21"/>
        <end position="246"/>
    </location>
</feature>
<protein>
    <submittedName>
        <fullName evidence="4">FecR family protein</fullName>
    </submittedName>
</protein>
<dbReference type="Proteomes" id="UP001528411">
    <property type="component" value="Unassembled WGS sequence"/>
</dbReference>
<feature type="domain" description="FecR protein" evidence="3">
    <location>
        <begin position="62"/>
        <end position="151"/>
    </location>
</feature>
<proteinExistence type="predicted"/>
<dbReference type="Pfam" id="PF04773">
    <property type="entry name" value="FecR"/>
    <property type="match status" value="1"/>
</dbReference>
<dbReference type="RefSeq" id="WP_272180611.1">
    <property type="nucleotide sequence ID" value="NZ_JAQOMS010000002.1"/>
</dbReference>
<evidence type="ECO:0000256" key="1">
    <source>
        <dbReference type="SAM" id="Coils"/>
    </source>
</evidence>
<evidence type="ECO:0000259" key="3">
    <source>
        <dbReference type="Pfam" id="PF04773"/>
    </source>
</evidence>
<comment type="caution">
    <text evidence="4">The sequence shown here is derived from an EMBL/GenBank/DDBJ whole genome shotgun (WGS) entry which is preliminary data.</text>
</comment>
<dbReference type="PANTHER" id="PTHR38731:SF1">
    <property type="entry name" value="FECR PROTEIN DOMAIN-CONTAINING PROTEIN"/>
    <property type="match status" value="1"/>
</dbReference>
<sequence length="246" mass="27513">MKTLFGLIAFTALFATIVYAQPPQVLGNVVDIDGKVTIHNEGSPRGKRIKKTPQDIELNQFVRTYANSKARVTLTDNSKILVTESSTLEFQDDQNIVVNEGKILFSINKREATRSLNVITKTAVIGVKGTRFLVETRGDEAFLHLEEGEVEVKSLAEEFDDYKSEYEAFKKQYMKEFSDFKKSITITSGTSLSLGNKGLLEVPTPDKIQLLFDELDAEFESDPVQNDIESSLENDAKTIPEDGLLH</sequence>
<keyword evidence="2" id="KW-0732">Signal</keyword>
<evidence type="ECO:0000256" key="2">
    <source>
        <dbReference type="SAM" id="SignalP"/>
    </source>
</evidence>
<keyword evidence="1" id="KW-0175">Coiled coil</keyword>
<keyword evidence="5" id="KW-1185">Reference proteome</keyword>